<proteinExistence type="predicted"/>
<comment type="caution">
    <text evidence="1">The sequence shown here is derived from an EMBL/GenBank/DDBJ whole genome shotgun (WGS) entry which is preliminary data.</text>
</comment>
<evidence type="ECO:0000313" key="2">
    <source>
        <dbReference type="Proteomes" id="UP000281899"/>
    </source>
</evidence>
<protein>
    <submittedName>
        <fullName evidence="1">Uncharacterized protein</fullName>
    </submittedName>
</protein>
<dbReference type="EMBL" id="RJTW01000005">
    <property type="protein sequence ID" value="ROH92637.1"/>
    <property type="molecule type" value="Genomic_DNA"/>
</dbReference>
<sequence length="64" mass="7461">MAQIASPYIQQKLIISFFKSYKSSLYEKLNIFGFTKGKFHLKIIIEREKGIKSAKVFQHSGFFV</sequence>
<dbReference type="Proteomes" id="UP000281899">
    <property type="component" value="Unassembled WGS sequence"/>
</dbReference>
<reference evidence="1 2" key="1">
    <citation type="submission" date="2018-11" db="EMBL/GenBank/DDBJ databases">
        <title>Proposal to divide the Flavobacteriaceae and reorganize its genera based on Amino Acid Identity values calculated from whole genome sequences.</title>
        <authorList>
            <person name="Nicholson A.C."/>
            <person name="Gulvik C.A."/>
            <person name="Whitney A.M."/>
            <person name="Humrighouse B.W."/>
            <person name="Bell M."/>
            <person name="Holmes B."/>
            <person name="Steigerwalt A."/>
            <person name="Villarma A."/>
            <person name="Sheth M."/>
            <person name="Batra D."/>
            <person name="Pryor J."/>
            <person name="Bernardet J.-F."/>
            <person name="Hugo C."/>
            <person name="Kampfer P."/>
            <person name="Newman J."/>
            <person name="Mcquiston J.R."/>
        </authorList>
    </citation>
    <scope>NUCLEOTIDE SEQUENCE [LARGE SCALE GENOMIC DNA]</scope>
    <source>
        <strain evidence="1 2">G0235</strain>
    </source>
</reference>
<organism evidence="1 2">
    <name type="scientific">Chryseobacterium cucumeris</name>
    <dbReference type="NCBI Taxonomy" id="1813611"/>
    <lineage>
        <taxon>Bacteria</taxon>
        <taxon>Pseudomonadati</taxon>
        <taxon>Bacteroidota</taxon>
        <taxon>Flavobacteriia</taxon>
        <taxon>Flavobacteriales</taxon>
        <taxon>Weeksellaceae</taxon>
        <taxon>Chryseobacterium group</taxon>
        <taxon>Chryseobacterium</taxon>
    </lineage>
</organism>
<accession>A0ABX9X6S7</accession>
<evidence type="ECO:0000313" key="1">
    <source>
        <dbReference type="EMBL" id="ROH92637.1"/>
    </source>
</evidence>
<name>A0ABX9X6S7_9FLAO</name>
<keyword evidence="2" id="KW-1185">Reference proteome</keyword>
<gene>
    <name evidence="1" type="ORF">EGI15_10445</name>
</gene>